<feature type="region of interest" description="Disordered" evidence="1">
    <location>
        <begin position="129"/>
        <end position="153"/>
    </location>
</feature>
<evidence type="ECO:0000313" key="2">
    <source>
        <dbReference type="EMBL" id="MEK6462701.1"/>
    </source>
</evidence>
<gene>
    <name evidence="2" type="ORF">WG925_03010</name>
</gene>
<comment type="caution">
    <text evidence="2">The sequence shown here is derived from an EMBL/GenBank/DDBJ whole genome shotgun (WGS) entry which is preliminary data.</text>
</comment>
<feature type="compositionally biased region" description="Low complexity" evidence="1">
    <location>
        <begin position="144"/>
        <end position="153"/>
    </location>
</feature>
<reference evidence="2 3" key="1">
    <citation type="submission" date="2024-03" db="EMBL/GenBank/DDBJ databases">
        <title>Draft genome sequence of Pseudonocardia carboxydivorans JCM 14827.</title>
        <authorList>
            <person name="Duangmal K."/>
        </authorList>
    </citation>
    <scope>NUCLEOTIDE SEQUENCE [LARGE SCALE GENOMIC DNA]</scope>
    <source>
        <strain evidence="2 3">JCM 14827</strain>
    </source>
</reference>
<organism evidence="2 3">
    <name type="scientific">Pseudonocardia alni subsp. carboxydivorans</name>
    <dbReference type="NCBI Taxonomy" id="415010"/>
    <lineage>
        <taxon>Bacteria</taxon>
        <taxon>Bacillati</taxon>
        <taxon>Actinomycetota</taxon>
        <taxon>Actinomycetes</taxon>
        <taxon>Pseudonocardiales</taxon>
        <taxon>Pseudonocardiaceae</taxon>
        <taxon>Pseudonocardia</taxon>
    </lineage>
</organism>
<name>A0ABU9A9P6_PSEA5</name>
<proteinExistence type="predicted"/>
<dbReference type="Proteomes" id="UP001367513">
    <property type="component" value="Unassembled WGS sequence"/>
</dbReference>
<accession>A0ABU9A9P6</accession>
<sequence length="163" mass="17234">MDVSRTGGFVRIEVIRTNGPSRRPARLPSADRLDGGGEELASLLGGDRVAAGPKPLYRRVDQPLAREAFVDAVAGVYGVVGEVVRVVRMPRDDVGGPRDEGGLGGAQVVAVRDGRGRCRCHDRRITSFASGKRDRGEQQDDGETGVVTPGTTTAGRYCGCSGR</sequence>
<dbReference type="RefSeq" id="WP_345643136.1">
    <property type="nucleotide sequence ID" value="NZ_BAAAOD010000047.1"/>
</dbReference>
<evidence type="ECO:0000256" key="1">
    <source>
        <dbReference type="SAM" id="MobiDB-lite"/>
    </source>
</evidence>
<evidence type="ECO:0000313" key="3">
    <source>
        <dbReference type="Proteomes" id="UP001367513"/>
    </source>
</evidence>
<dbReference type="EMBL" id="JBBPIX010000001">
    <property type="protein sequence ID" value="MEK6462701.1"/>
    <property type="molecule type" value="Genomic_DNA"/>
</dbReference>
<protein>
    <submittedName>
        <fullName evidence="2">Uncharacterized protein</fullName>
    </submittedName>
</protein>
<keyword evidence="3" id="KW-1185">Reference proteome</keyword>